<evidence type="ECO:0000313" key="1">
    <source>
        <dbReference type="EnsemblMetazoa" id="OVOC10079.1"/>
    </source>
</evidence>
<dbReference type="EnsemblMetazoa" id="OVOC10079.1">
    <property type="protein sequence ID" value="OVOC10079.1"/>
    <property type="gene ID" value="WBGene00246888"/>
</dbReference>
<organism evidence="1 2">
    <name type="scientific">Onchocerca volvulus</name>
    <dbReference type="NCBI Taxonomy" id="6282"/>
    <lineage>
        <taxon>Eukaryota</taxon>
        <taxon>Metazoa</taxon>
        <taxon>Ecdysozoa</taxon>
        <taxon>Nematoda</taxon>
        <taxon>Chromadorea</taxon>
        <taxon>Rhabditida</taxon>
        <taxon>Spirurina</taxon>
        <taxon>Spiruromorpha</taxon>
        <taxon>Filarioidea</taxon>
        <taxon>Onchocercidae</taxon>
        <taxon>Onchocerca</taxon>
    </lineage>
</organism>
<proteinExistence type="predicted"/>
<reference evidence="1" key="2">
    <citation type="submission" date="2022-06" db="UniProtKB">
        <authorList>
            <consortium name="EnsemblMetazoa"/>
        </authorList>
    </citation>
    <scope>IDENTIFICATION</scope>
</reference>
<protein>
    <submittedName>
        <fullName evidence="1">Uncharacterized protein</fullName>
    </submittedName>
</protein>
<name>A0A8R1TIH6_ONCVO</name>
<keyword evidence="2" id="KW-1185">Reference proteome</keyword>
<dbReference type="AlphaFoldDB" id="A0A8R1TIH6"/>
<reference evidence="2" key="1">
    <citation type="submission" date="2013-10" db="EMBL/GenBank/DDBJ databases">
        <title>Genome sequencing of Onchocerca volvulus.</title>
        <authorList>
            <person name="Cotton J."/>
            <person name="Tsai J."/>
            <person name="Stanley E."/>
            <person name="Tracey A."/>
            <person name="Holroyd N."/>
            <person name="Lustigman S."/>
            <person name="Berriman M."/>
        </authorList>
    </citation>
    <scope>NUCLEOTIDE SEQUENCE</scope>
</reference>
<dbReference type="Proteomes" id="UP000024404">
    <property type="component" value="Unassembled WGS sequence"/>
</dbReference>
<sequence>MDERLVDESEIENELLLLVEMKRILTDNFYKLLRESINFELNWQIMHKKFEKMKRNRKRISQMLARMEE</sequence>
<evidence type="ECO:0000313" key="2">
    <source>
        <dbReference type="Proteomes" id="UP000024404"/>
    </source>
</evidence>
<accession>A0A8R1TIH6</accession>
<dbReference type="EMBL" id="CMVM020000314">
    <property type="status" value="NOT_ANNOTATED_CDS"/>
    <property type="molecule type" value="Genomic_DNA"/>
</dbReference>